<reference evidence="1 2" key="1">
    <citation type="journal article" date="2023" name="Sci. Data">
        <title>Genome assembly of the Korean intertidal mud-creeper Batillaria attramentaria.</title>
        <authorList>
            <person name="Patra A.K."/>
            <person name="Ho P.T."/>
            <person name="Jun S."/>
            <person name="Lee S.J."/>
            <person name="Kim Y."/>
            <person name="Won Y.J."/>
        </authorList>
    </citation>
    <scope>NUCLEOTIDE SEQUENCE [LARGE SCALE GENOMIC DNA]</scope>
    <source>
        <strain evidence="1">Wonlab-2016</strain>
    </source>
</reference>
<proteinExistence type="predicted"/>
<organism evidence="1 2">
    <name type="scientific">Batillaria attramentaria</name>
    <dbReference type="NCBI Taxonomy" id="370345"/>
    <lineage>
        <taxon>Eukaryota</taxon>
        <taxon>Metazoa</taxon>
        <taxon>Spiralia</taxon>
        <taxon>Lophotrochozoa</taxon>
        <taxon>Mollusca</taxon>
        <taxon>Gastropoda</taxon>
        <taxon>Caenogastropoda</taxon>
        <taxon>Sorbeoconcha</taxon>
        <taxon>Cerithioidea</taxon>
        <taxon>Batillariidae</taxon>
        <taxon>Batillaria</taxon>
    </lineage>
</organism>
<gene>
    <name evidence="1" type="ORF">BaRGS_00030500</name>
</gene>
<name>A0ABD0JTG2_9CAEN</name>
<dbReference type="AlphaFoldDB" id="A0ABD0JTG2"/>
<evidence type="ECO:0000313" key="2">
    <source>
        <dbReference type="Proteomes" id="UP001519460"/>
    </source>
</evidence>
<dbReference type="Proteomes" id="UP001519460">
    <property type="component" value="Unassembled WGS sequence"/>
</dbReference>
<evidence type="ECO:0000313" key="1">
    <source>
        <dbReference type="EMBL" id="KAK7478242.1"/>
    </source>
</evidence>
<sequence length="130" mass="14432">MVGRYTDTSRYFASLISGKSHNSSVPDDHPPHAVKANEVMGQGTSGYFTSVISYSNTTVPFLSTRQFDRISISARGQTHKNAVHAVVIKPRFQQRESRETDNASHCTNDTPPIYMEFTQRSPHSAASTQL</sequence>
<accession>A0ABD0JTG2</accession>
<protein>
    <submittedName>
        <fullName evidence="1">Uncharacterized protein</fullName>
    </submittedName>
</protein>
<keyword evidence="2" id="KW-1185">Reference proteome</keyword>
<comment type="caution">
    <text evidence="1">The sequence shown here is derived from an EMBL/GenBank/DDBJ whole genome shotgun (WGS) entry which is preliminary data.</text>
</comment>
<dbReference type="EMBL" id="JACVVK020000330">
    <property type="protein sequence ID" value="KAK7478242.1"/>
    <property type="molecule type" value="Genomic_DNA"/>
</dbReference>